<evidence type="ECO:0000256" key="1">
    <source>
        <dbReference type="SAM" id="MobiDB-lite"/>
    </source>
</evidence>
<dbReference type="InterPro" id="IPR046102">
    <property type="entry name" value="DUF6039"/>
</dbReference>
<evidence type="ECO:0000313" key="3">
    <source>
        <dbReference type="Proteomes" id="UP001596180"/>
    </source>
</evidence>
<comment type="caution">
    <text evidence="2">The sequence shown here is derived from an EMBL/GenBank/DDBJ whole genome shotgun (WGS) entry which is preliminary data.</text>
</comment>
<dbReference type="Pfam" id="PF19505">
    <property type="entry name" value="DUF6039"/>
    <property type="match status" value="1"/>
</dbReference>
<reference evidence="3" key="1">
    <citation type="journal article" date="2019" name="Int. J. Syst. Evol. Microbiol.">
        <title>The Global Catalogue of Microorganisms (GCM) 10K type strain sequencing project: providing services to taxonomists for standard genome sequencing and annotation.</title>
        <authorList>
            <consortium name="The Broad Institute Genomics Platform"/>
            <consortium name="The Broad Institute Genome Sequencing Center for Infectious Disease"/>
            <person name="Wu L."/>
            <person name="Ma J."/>
        </authorList>
    </citation>
    <scope>NUCLEOTIDE SEQUENCE [LARGE SCALE GENOMIC DNA]</scope>
    <source>
        <strain evidence="3">JCM 10411</strain>
    </source>
</reference>
<organism evidence="2 3">
    <name type="scientific">Streptomyces chlorus</name>
    <dbReference type="NCBI Taxonomy" id="887452"/>
    <lineage>
        <taxon>Bacteria</taxon>
        <taxon>Bacillati</taxon>
        <taxon>Actinomycetota</taxon>
        <taxon>Actinomycetes</taxon>
        <taxon>Kitasatosporales</taxon>
        <taxon>Streptomycetaceae</taxon>
        <taxon>Streptomyces</taxon>
    </lineage>
</organism>
<dbReference type="Proteomes" id="UP001596180">
    <property type="component" value="Unassembled WGS sequence"/>
</dbReference>
<dbReference type="RefSeq" id="WP_381357256.1">
    <property type="nucleotide sequence ID" value="NZ_JBHSOA010000003.1"/>
</dbReference>
<name>A0ABW1DSQ0_9ACTN</name>
<proteinExistence type="predicted"/>
<sequence>MNDFPPTAATAQHQVRTPPDKTLDTASAEVVLWRSAQIRAGHGPRARSATRALAEEFNERNEGIATVLSFEDAFGTRGRLHWLIHLRSMRDYTALTQRGADRGSGVLGRDAGEDDGWEELFEAGSVQETVLLPHRWGIFGTATQAMAQQESTREGLNPVETVDGRTRFQLLPAARQSSLPIDSLLTSASSGLLMHRTAQVHYAYRAEARVLVRTLAETYNLNAKGRTTVLLFEEAFGQMDRLHMFIHMADIEAYQELMALDASPDPSAPRASYIQEWISPERGGGTWDKIVVQDSTRDGLLVPRTFG</sequence>
<evidence type="ECO:0000313" key="2">
    <source>
        <dbReference type="EMBL" id="MFC5850648.1"/>
    </source>
</evidence>
<feature type="region of interest" description="Disordered" evidence="1">
    <location>
        <begin position="1"/>
        <end position="23"/>
    </location>
</feature>
<keyword evidence="3" id="KW-1185">Reference proteome</keyword>
<dbReference type="EMBL" id="JBHSOA010000003">
    <property type="protein sequence ID" value="MFC5850648.1"/>
    <property type="molecule type" value="Genomic_DNA"/>
</dbReference>
<accession>A0ABW1DSQ0</accession>
<protein>
    <submittedName>
        <fullName evidence="2">DUF6039 family protein</fullName>
    </submittedName>
</protein>
<gene>
    <name evidence="2" type="ORF">ACFPZI_01990</name>
</gene>